<evidence type="ECO:0000259" key="3">
    <source>
        <dbReference type="Pfam" id="PF07635"/>
    </source>
</evidence>
<dbReference type="InterPro" id="IPR011429">
    <property type="entry name" value="Cyt_c_Planctomycete-type"/>
</dbReference>
<evidence type="ECO:0000259" key="1">
    <source>
        <dbReference type="Pfam" id="PF07583"/>
    </source>
</evidence>
<dbReference type="SUPFAM" id="SSF49899">
    <property type="entry name" value="Concanavalin A-like lectins/glucanases"/>
    <property type="match status" value="1"/>
</dbReference>
<organism evidence="4 5">
    <name type="scientific">Dyadobacter endophyticus</name>
    <dbReference type="NCBI Taxonomy" id="1749036"/>
    <lineage>
        <taxon>Bacteria</taxon>
        <taxon>Pseudomonadati</taxon>
        <taxon>Bacteroidota</taxon>
        <taxon>Cytophagia</taxon>
        <taxon>Cytophagales</taxon>
        <taxon>Spirosomataceae</taxon>
        <taxon>Dyadobacter</taxon>
    </lineage>
</organism>
<dbReference type="Proteomes" id="UP000600214">
    <property type="component" value="Unassembled WGS sequence"/>
</dbReference>
<dbReference type="InterPro" id="IPR011444">
    <property type="entry name" value="DUF1549"/>
</dbReference>
<feature type="domain" description="DUF1553" evidence="2">
    <location>
        <begin position="772"/>
        <end position="1024"/>
    </location>
</feature>
<dbReference type="PANTHER" id="PTHR35889:SF3">
    <property type="entry name" value="F-BOX DOMAIN-CONTAINING PROTEIN"/>
    <property type="match status" value="1"/>
</dbReference>
<feature type="domain" description="DUF1549" evidence="1">
    <location>
        <begin position="169"/>
        <end position="380"/>
    </location>
</feature>
<evidence type="ECO:0000313" key="5">
    <source>
        <dbReference type="Proteomes" id="UP000600214"/>
    </source>
</evidence>
<dbReference type="Pfam" id="PF13385">
    <property type="entry name" value="Laminin_G_3"/>
    <property type="match status" value="1"/>
</dbReference>
<dbReference type="Gene3D" id="2.60.120.200">
    <property type="match status" value="1"/>
</dbReference>
<dbReference type="EMBL" id="BMIA01000001">
    <property type="protein sequence ID" value="GGH32556.1"/>
    <property type="molecule type" value="Genomic_DNA"/>
</dbReference>
<reference evidence="5" key="1">
    <citation type="journal article" date="2019" name="Int. J. Syst. Evol. Microbiol.">
        <title>The Global Catalogue of Microorganisms (GCM) 10K type strain sequencing project: providing services to taxonomists for standard genome sequencing and annotation.</title>
        <authorList>
            <consortium name="The Broad Institute Genomics Platform"/>
            <consortium name="The Broad Institute Genome Sequencing Center for Infectious Disease"/>
            <person name="Wu L."/>
            <person name="Ma J."/>
        </authorList>
    </citation>
    <scope>NUCLEOTIDE SEQUENCE [LARGE SCALE GENOMIC DNA]</scope>
    <source>
        <strain evidence="5">CGMCC 1.15288</strain>
    </source>
</reference>
<dbReference type="Pfam" id="PF07583">
    <property type="entry name" value="PSCyt2"/>
    <property type="match status" value="1"/>
</dbReference>
<feature type="domain" description="Cytochrome C Planctomycete-type" evidence="3">
    <location>
        <begin position="56"/>
        <end position="116"/>
    </location>
</feature>
<evidence type="ECO:0000259" key="2">
    <source>
        <dbReference type="Pfam" id="PF07587"/>
    </source>
</evidence>
<evidence type="ECO:0008006" key="6">
    <source>
        <dbReference type="Google" id="ProtNLM"/>
    </source>
</evidence>
<dbReference type="Pfam" id="PF07587">
    <property type="entry name" value="PSD1"/>
    <property type="match status" value="1"/>
</dbReference>
<dbReference type="InterPro" id="IPR022655">
    <property type="entry name" value="DUF1553"/>
</dbReference>
<keyword evidence="5" id="KW-1185">Reference proteome</keyword>
<dbReference type="RefSeq" id="WP_188931644.1">
    <property type="nucleotide sequence ID" value="NZ_BMIA01000001.1"/>
</dbReference>
<dbReference type="Pfam" id="PF07635">
    <property type="entry name" value="PSCyt1"/>
    <property type="match status" value="1"/>
</dbReference>
<evidence type="ECO:0000313" key="4">
    <source>
        <dbReference type="EMBL" id="GGH32556.1"/>
    </source>
</evidence>
<dbReference type="InterPro" id="IPR013320">
    <property type="entry name" value="ConA-like_dom_sf"/>
</dbReference>
<gene>
    <name evidence="4" type="ORF">GCM10007423_22150</name>
</gene>
<sequence>MIKYLMFLLAGIPLWFSQGPGGKDIKVPAEVTAEMTKLPAQLDYNRHVKPVLSDKCFACHGPDKAKQKAGLRLDMPKNAFGQLPESPGKVAIKPGDWAKSEVVHRILSDDPDFRMPTPQSHLTLDAREKAVLMKWIKDGAEYKPHWAFVKPQKSPVPAVKSGDEAVANPIDNFILAGLEREGLRPAAEADKELLLRRLSLDITGLPPTIEQLDAFVADKAPNAYEKQVDRLLASAHYGERMAADWLDAARFADSHGYSTDRLRDMSPYRDWVIRSFNQNMRYSDFIHLQLAGDLMKGPGNSAPTRDMLIATAFNRLHQQNMEGGIVEEEFQTEYVMDRTNTVGDAFMAISLGCARCHDHKYDPVSHKNYYELFSFFNNVREAGQISLNDDLPTPTLMLPNEKQEKLMQFMRSAISEKEAKLSGANTSTGFQQWLASGDYQKLAGETTPKAGLQGLYDFEDSLSNSINKAQKGLMKRDAGDKDRPVFEKTARGQVLVLNGDSYADLKDVGVFRKSEPFSVGIWAWFPKDFKEGVIFHKGNAERLFNFKGYHLLMKNNLLEISMAHTAPSNAITRHSRQPVPREKWVHLTMTYDGSSTARGFRLYQDGVEAPMETVVDQLYKDIIFYQKNEPALQIGGWWRGQGFKGGRADDIAVYNRELTPYEVRILAGKSSWASLAGKSEANLNDNEKEALQAYYRQVIDAGMQIEREELLRLRRAFDDSIRNVNEVMVMQEMPKPKKSFLLQRGQYDMPAEEVFPNTPTAILAFPDSLPKNRLGLAKWLTSNDNPLTARVAVNRYWQNFFGVGLVKTAEDFGNQGALPSNPELLDWLAVTFQQDYAWDVKRLVKLMVMSRAYRQDSHTSRELLEKDPDNQLLARGPSARLSAEMIRDNALAASGLLNPKIGGRSIKPYQPEGLWEINSMTYKADTTDEVYRRSVYVIVKRSVPNPTLATFDASSRSSCIVRRQRTNTPLQALVTLNDPTFLEAAKVIGEQMAKVQDTGAAIVQTYRKLTGRTPQQREVTVLEKLRKMELDKFRSHPEKSKGWLKSGMYVPDSSLDAAAVAANAVVAITILNSDATLTKR</sequence>
<comment type="caution">
    <text evidence="4">The sequence shown here is derived from an EMBL/GenBank/DDBJ whole genome shotgun (WGS) entry which is preliminary data.</text>
</comment>
<dbReference type="PANTHER" id="PTHR35889">
    <property type="entry name" value="CYCLOINULO-OLIGOSACCHARIDE FRUCTANOTRANSFERASE-RELATED"/>
    <property type="match status" value="1"/>
</dbReference>
<protein>
    <recommendedName>
        <fullName evidence="6">Planctomycete cytochrome C</fullName>
    </recommendedName>
</protein>
<name>A0ABQ1YPV2_9BACT</name>
<accession>A0ABQ1YPV2</accession>
<proteinExistence type="predicted"/>